<protein>
    <submittedName>
        <fullName evidence="1">Uncharacterized protein</fullName>
    </submittedName>
</protein>
<proteinExistence type="predicted"/>
<dbReference type="AlphaFoldDB" id="A0A1G2K9Q2"/>
<dbReference type="EMBL" id="MHQC01000016">
    <property type="protein sequence ID" value="OGZ95200.1"/>
    <property type="molecule type" value="Genomic_DNA"/>
</dbReference>
<gene>
    <name evidence="1" type="ORF">A2633_00235</name>
</gene>
<reference evidence="1 2" key="1">
    <citation type="journal article" date="2016" name="Nat. Commun.">
        <title>Thousands of microbial genomes shed light on interconnected biogeochemical processes in an aquifer system.</title>
        <authorList>
            <person name="Anantharaman K."/>
            <person name="Brown C.T."/>
            <person name="Hug L.A."/>
            <person name="Sharon I."/>
            <person name="Castelle C.J."/>
            <person name="Probst A.J."/>
            <person name="Thomas B.C."/>
            <person name="Singh A."/>
            <person name="Wilkins M.J."/>
            <person name="Karaoz U."/>
            <person name="Brodie E.L."/>
            <person name="Williams K.H."/>
            <person name="Hubbard S.S."/>
            <person name="Banfield J.F."/>
        </authorList>
    </citation>
    <scope>NUCLEOTIDE SEQUENCE [LARGE SCALE GENOMIC DNA]</scope>
</reference>
<sequence>MTENEKSADILIPENELWLTEFIRGFMEHATKQGKVTFPPPGDILWHILMYETHSAFPCIKCLTGYDWDGPYPKKRDLDLVFFGLYSVTAMSFPTCRLKLHHVRDENILARHYPFLAKEAFAIACNIPGFFEE</sequence>
<accession>A0A1G2K9Q2</accession>
<organism evidence="1 2">
    <name type="scientific">Candidatus Sungbacteria bacterium RIFCSPHIGHO2_01_FULL_47_32</name>
    <dbReference type="NCBI Taxonomy" id="1802264"/>
    <lineage>
        <taxon>Bacteria</taxon>
        <taxon>Candidatus Sungiibacteriota</taxon>
    </lineage>
</organism>
<evidence type="ECO:0000313" key="2">
    <source>
        <dbReference type="Proteomes" id="UP000177152"/>
    </source>
</evidence>
<name>A0A1G2K9Q2_9BACT</name>
<dbReference type="Proteomes" id="UP000177152">
    <property type="component" value="Unassembled WGS sequence"/>
</dbReference>
<comment type="caution">
    <text evidence="1">The sequence shown here is derived from an EMBL/GenBank/DDBJ whole genome shotgun (WGS) entry which is preliminary data.</text>
</comment>
<evidence type="ECO:0000313" key="1">
    <source>
        <dbReference type="EMBL" id="OGZ95200.1"/>
    </source>
</evidence>